<sequence length="380" mass="39819">MTTSPHSVWGTEVDWASGTLRDRSGARPPAQWMPAPQPGTLPKRPFTFFEAMDGGFRLLRFAPGATFGIAMIVHTLVTLAAGLTFTALVVGNAGFIGRVLENPEAGIGLNIVIQTVSVAASFLILSLVQLLSAFAAVAADSAFSRERTTLSAVWRALRGRRLRLVLLCVVCLAAHVLVLGVLVAPGLVLLVLSPAAGVLVATLGVALWVAATAYLFTKSALAGAALAVEDLGVFAALKRSWDLTRRGFWKSFGQLALSYFLSSQVVSLILTPILFVLMFVFILVFVVLSLDGGSGAAAFAGIALGIGMGVAIGAVAIGATALMFAFLSGVVAMVYLDRRMRREGYDLVLLHRAELEEAAAARTVDSTDPLAHLSGAGGPR</sequence>
<gene>
    <name evidence="2" type="ORF">FM105_03680</name>
</gene>
<name>A0A1X6X3U2_9MICO</name>
<keyword evidence="1" id="KW-0472">Membrane</keyword>
<feature type="transmembrane region" description="Helical" evidence="1">
    <location>
        <begin position="195"/>
        <end position="216"/>
    </location>
</feature>
<dbReference type="Proteomes" id="UP000196581">
    <property type="component" value="Unassembled WGS sequence"/>
</dbReference>
<evidence type="ECO:0000313" key="2">
    <source>
        <dbReference type="EMBL" id="SLM93402.1"/>
    </source>
</evidence>
<evidence type="ECO:0000256" key="1">
    <source>
        <dbReference type="SAM" id="Phobius"/>
    </source>
</evidence>
<dbReference type="AlphaFoldDB" id="A0A1X6X3U2"/>
<feature type="transmembrane region" description="Helical" evidence="1">
    <location>
        <begin position="302"/>
        <end position="335"/>
    </location>
</feature>
<dbReference type="RefSeq" id="WP_087004904.1">
    <property type="nucleotide sequence ID" value="NZ_FWFF01000003.1"/>
</dbReference>
<evidence type="ECO:0000313" key="3">
    <source>
        <dbReference type="Proteomes" id="UP000196581"/>
    </source>
</evidence>
<reference evidence="3" key="1">
    <citation type="submission" date="2017-02" db="EMBL/GenBank/DDBJ databases">
        <authorList>
            <person name="Dridi B."/>
        </authorList>
    </citation>
    <scope>NUCLEOTIDE SEQUENCE [LARGE SCALE GENOMIC DNA]</scope>
    <source>
        <strain evidence="3">B Co 03.10</strain>
    </source>
</reference>
<keyword evidence="1" id="KW-1133">Transmembrane helix</keyword>
<proteinExistence type="predicted"/>
<accession>A0A1X6X3U2</accession>
<dbReference type="EMBL" id="FWFF01000003">
    <property type="protein sequence ID" value="SLM93402.1"/>
    <property type="molecule type" value="Genomic_DNA"/>
</dbReference>
<feature type="transmembrane region" description="Helical" evidence="1">
    <location>
        <begin position="164"/>
        <end position="189"/>
    </location>
</feature>
<organism evidence="2 3">
    <name type="scientific">Brevibacterium yomogidense</name>
    <dbReference type="NCBI Taxonomy" id="946573"/>
    <lineage>
        <taxon>Bacteria</taxon>
        <taxon>Bacillati</taxon>
        <taxon>Actinomycetota</taxon>
        <taxon>Actinomycetes</taxon>
        <taxon>Micrococcales</taxon>
        <taxon>Brevibacteriaceae</taxon>
        <taxon>Brevibacterium</taxon>
    </lineage>
</organism>
<keyword evidence="3" id="KW-1185">Reference proteome</keyword>
<protein>
    <submittedName>
        <fullName evidence="2">Putative integral membrane protein</fullName>
    </submittedName>
</protein>
<feature type="transmembrane region" description="Helical" evidence="1">
    <location>
        <begin position="265"/>
        <end position="290"/>
    </location>
</feature>
<feature type="transmembrane region" description="Helical" evidence="1">
    <location>
        <begin position="111"/>
        <end position="143"/>
    </location>
</feature>
<feature type="transmembrane region" description="Helical" evidence="1">
    <location>
        <begin position="67"/>
        <end position="91"/>
    </location>
</feature>
<keyword evidence="1" id="KW-0812">Transmembrane</keyword>